<evidence type="ECO:0000259" key="4">
    <source>
        <dbReference type="PROSITE" id="PS51766"/>
    </source>
</evidence>
<dbReference type="GO" id="GO:0005509">
    <property type="term" value="F:calcium ion binding"/>
    <property type="evidence" value="ECO:0007669"/>
    <property type="project" value="InterPro"/>
</dbReference>
<gene>
    <name evidence="5" type="ORF">A3C59_02760</name>
</gene>
<dbReference type="PROSITE" id="PS51766">
    <property type="entry name" value="DOCKERIN"/>
    <property type="match status" value="1"/>
</dbReference>
<dbReference type="InterPro" id="IPR016134">
    <property type="entry name" value="Dockerin_dom"/>
</dbReference>
<sequence length="303" mass="33094">MRNFLTKFRIPTLLGLAIIFSGIASGVFLTLQGQNFISKASPDQTPQNITLSNISDDTVALSWTTTSSSVSFVNFGVNSTNEHTVLDDRDSKTPKAHIIHYVTIKDLLPKTEYQYRIISGNSQSETDTFTTASPLSNSGGFRPIIGSVLTDDIPLDEGVVYLSISNASIGSSLIRDLGNFLIPLSQIRKSDLSDGFPLTDETIVKLTVLSPEGESTALFKLRDAYEELPPLQLGEDLDLTILEDSPEVIIDYDLNGDGKINSNDISILLQNIGKNPKNPKYDLNLDGVVDQKDLSLLGEQINQ</sequence>
<evidence type="ECO:0008006" key="7">
    <source>
        <dbReference type="Google" id="ProtNLM"/>
    </source>
</evidence>
<protein>
    <recommendedName>
        <fullName evidence="7">Fibronectin type-III domain-containing protein</fullName>
    </recommendedName>
</protein>
<dbReference type="SUPFAM" id="SSF63446">
    <property type="entry name" value="Type I dockerin domain"/>
    <property type="match status" value="1"/>
</dbReference>
<dbReference type="PROSITE" id="PS00018">
    <property type="entry name" value="EF_HAND_1"/>
    <property type="match status" value="1"/>
</dbReference>
<evidence type="ECO:0000259" key="3">
    <source>
        <dbReference type="PROSITE" id="PS50853"/>
    </source>
</evidence>
<dbReference type="InterPro" id="IPR036439">
    <property type="entry name" value="Dockerin_dom_sf"/>
</dbReference>
<dbReference type="InterPro" id="IPR002048">
    <property type="entry name" value="EF_hand_dom"/>
</dbReference>
<dbReference type="InterPro" id="IPR002105">
    <property type="entry name" value="Dockerin_1_rpt"/>
</dbReference>
<dbReference type="STRING" id="1797768.A3C59_02760"/>
<dbReference type="PROSITE" id="PS50853">
    <property type="entry name" value="FN3"/>
    <property type="match status" value="1"/>
</dbReference>
<dbReference type="Gene3D" id="1.10.1330.10">
    <property type="entry name" value="Dockerin domain"/>
    <property type="match status" value="1"/>
</dbReference>
<reference evidence="5 6" key="1">
    <citation type="journal article" date="2016" name="Nat. Commun.">
        <title>Thousands of microbial genomes shed light on interconnected biogeochemical processes in an aquifer system.</title>
        <authorList>
            <person name="Anantharaman K."/>
            <person name="Brown C.T."/>
            <person name="Hug L.A."/>
            <person name="Sharon I."/>
            <person name="Castelle C.J."/>
            <person name="Probst A.J."/>
            <person name="Thomas B.C."/>
            <person name="Singh A."/>
            <person name="Wilkins M.J."/>
            <person name="Karaoz U."/>
            <person name="Brodie E.L."/>
            <person name="Williams K.H."/>
            <person name="Hubbard S.S."/>
            <person name="Banfield J.F."/>
        </authorList>
    </citation>
    <scope>NUCLEOTIDE SEQUENCE [LARGE SCALE GENOMIC DNA]</scope>
</reference>
<dbReference type="InterPro" id="IPR008963">
    <property type="entry name" value="Purple_acid_Pase-like_N"/>
</dbReference>
<dbReference type="GO" id="GO:0003993">
    <property type="term" value="F:acid phosphatase activity"/>
    <property type="evidence" value="ECO:0007669"/>
    <property type="project" value="InterPro"/>
</dbReference>
<dbReference type="CDD" id="cd14254">
    <property type="entry name" value="Dockerin_II"/>
    <property type="match status" value="1"/>
</dbReference>
<dbReference type="GO" id="GO:0000272">
    <property type="term" value="P:polysaccharide catabolic process"/>
    <property type="evidence" value="ECO:0007669"/>
    <property type="project" value="InterPro"/>
</dbReference>
<dbReference type="Proteomes" id="UP000176902">
    <property type="component" value="Unassembled WGS sequence"/>
</dbReference>
<dbReference type="GO" id="GO:0004553">
    <property type="term" value="F:hydrolase activity, hydrolyzing O-glycosyl compounds"/>
    <property type="evidence" value="ECO:0007669"/>
    <property type="project" value="InterPro"/>
</dbReference>
<evidence type="ECO:0000259" key="2">
    <source>
        <dbReference type="PROSITE" id="PS50222"/>
    </source>
</evidence>
<keyword evidence="1" id="KW-1133">Transmembrane helix</keyword>
<dbReference type="EMBL" id="MFCV01000017">
    <property type="protein sequence ID" value="OGE32993.1"/>
    <property type="molecule type" value="Genomic_DNA"/>
</dbReference>
<feature type="domain" description="EF-hand" evidence="2">
    <location>
        <begin position="240"/>
        <end position="275"/>
    </location>
</feature>
<evidence type="ECO:0000313" key="5">
    <source>
        <dbReference type="EMBL" id="OGE32993.1"/>
    </source>
</evidence>
<dbReference type="Gene3D" id="2.60.40.380">
    <property type="entry name" value="Purple acid phosphatase-like, N-terminal"/>
    <property type="match status" value="1"/>
</dbReference>
<dbReference type="AlphaFoldDB" id="A0A1F5JWH0"/>
<dbReference type="SUPFAM" id="SSF49363">
    <property type="entry name" value="Purple acid phosphatase, N-terminal domain"/>
    <property type="match status" value="1"/>
</dbReference>
<feature type="domain" description="Dockerin" evidence="4">
    <location>
        <begin position="247"/>
        <end position="303"/>
    </location>
</feature>
<feature type="transmembrane region" description="Helical" evidence="1">
    <location>
        <begin position="12"/>
        <end position="31"/>
    </location>
</feature>
<dbReference type="CDD" id="cd00063">
    <property type="entry name" value="FN3"/>
    <property type="match status" value="1"/>
</dbReference>
<evidence type="ECO:0000313" key="6">
    <source>
        <dbReference type="Proteomes" id="UP000176902"/>
    </source>
</evidence>
<dbReference type="SMART" id="SM00060">
    <property type="entry name" value="FN3"/>
    <property type="match status" value="1"/>
</dbReference>
<dbReference type="PROSITE" id="PS50222">
    <property type="entry name" value="EF_HAND_2"/>
    <property type="match status" value="1"/>
</dbReference>
<evidence type="ECO:0000256" key="1">
    <source>
        <dbReference type="SAM" id="Phobius"/>
    </source>
</evidence>
<dbReference type="InterPro" id="IPR003961">
    <property type="entry name" value="FN3_dom"/>
</dbReference>
<organism evidence="5 6">
    <name type="scientific">Candidatus Daviesbacteria bacterium RIFCSPHIGHO2_02_FULL_36_13</name>
    <dbReference type="NCBI Taxonomy" id="1797768"/>
    <lineage>
        <taxon>Bacteria</taxon>
        <taxon>Candidatus Daviesiibacteriota</taxon>
    </lineage>
</organism>
<name>A0A1F5JWH0_9BACT</name>
<dbReference type="InterPro" id="IPR018247">
    <property type="entry name" value="EF_Hand_1_Ca_BS"/>
</dbReference>
<accession>A0A1F5JWH0</accession>
<dbReference type="Pfam" id="PF00404">
    <property type="entry name" value="Dockerin_1"/>
    <property type="match status" value="1"/>
</dbReference>
<dbReference type="Pfam" id="PF16656">
    <property type="entry name" value="Pur_ac_phosph_N"/>
    <property type="match status" value="1"/>
</dbReference>
<keyword evidence="1" id="KW-0472">Membrane</keyword>
<proteinExistence type="predicted"/>
<keyword evidence="1" id="KW-0812">Transmembrane</keyword>
<feature type="domain" description="Fibronectin type-III" evidence="3">
    <location>
        <begin position="45"/>
        <end position="134"/>
    </location>
</feature>
<dbReference type="InterPro" id="IPR015914">
    <property type="entry name" value="PAPs_N"/>
</dbReference>
<comment type="caution">
    <text evidence="5">The sequence shown here is derived from an EMBL/GenBank/DDBJ whole genome shotgun (WGS) entry which is preliminary data.</text>
</comment>